<evidence type="ECO:0000313" key="4">
    <source>
        <dbReference type="Proteomes" id="UP000748531"/>
    </source>
</evidence>
<feature type="compositionally biased region" description="Polar residues" evidence="2">
    <location>
        <begin position="247"/>
        <end position="264"/>
    </location>
</feature>
<sequence length="756" mass="87117">MLSTCVGRLKISCTILHYFSHQTGDSGGSTPDKDLSCDSPTLLHLSEPEMERNHANICGTPRTEFNELRYNQWDCPQETLDTSWEDSVNETSKIKKGTGYRESQLSKALKQKSVLCRSLNTQNTMLVSKLAATQSRLRVALRAAKFWRARSAVGEGKNNSLNINKKSTPSTKNIAHHTPCGVMNHRLDALMKQNALLRNQLEHTRFEWERKYKHLEVLLQTKDVRRQPVFSRLPLTVKRRKSLIKQTATSLHSRRYGQSSSTRAKQFKRRELSDSSSSPEIQSHNHVGNIVSLSGEVNECDQPCENPAASADACLPSPLMLAKQRNNCLVQQLRVAKAAKIGLKHQTFELAVQLKKALHALHQSRHQQERSQRIIQHLMGHMHSLDDILEQFEVESTTYPNEMNSTQIARASPVVNCELIHANVEATHSKRNPFEFSHTLAVRLRDALRTRQQLWTEMRERLRASAQQELRRRALIEELRDSLCQSRERQKQIKTELDKKIELAEVARVTEDRLRSEIESQRTRLKTLQKEKSRLVHELDRCQEAHDSIRSQLAELQGRLITLGLTARTDDSHSVNDCRLAADDVPYERQRFQAGSLNQFASYVTENLSKLALKVLQEVEQTVLKPHFKQPLIHCTTRKSESVSVSDQFEAVSSESLDHARCTAAKILGLSLTQLDKLTHFKRAYSQQHHPRFELKTDYEWLETIRRFECKIQHWPTLCSRFLRYKANSCNLQAEDFNQIFNQFETVIRFCVRFLD</sequence>
<proteinExistence type="predicted"/>
<feature type="region of interest" description="Disordered" evidence="2">
    <location>
        <begin position="158"/>
        <end position="177"/>
    </location>
</feature>
<dbReference type="OrthoDB" id="6288621at2759"/>
<gene>
    <name evidence="3" type="ORF">PHET_02227</name>
</gene>
<evidence type="ECO:0000256" key="1">
    <source>
        <dbReference type="SAM" id="Coils"/>
    </source>
</evidence>
<accession>A0A8J4X2A5</accession>
<dbReference type="EMBL" id="LUCH01000764">
    <property type="protein sequence ID" value="KAF5404362.1"/>
    <property type="molecule type" value="Genomic_DNA"/>
</dbReference>
<comment type="caution">
    <text evidence="3">The sequence shown here is derived from an EMBL/GenBank/DDBJ whole genome shotgun (WGS) entry which is preliminary data.</text>
</comment>
<dbReference type="AlphaFoldDB" id="A0A8J4X2A5"/>
<evidence type="ECO:0000256" key="2">
    <source>
        <dbReference type="SAM" id="MobiDB-lite"/>
    </source>
</evidence>
<keyword evidence="1" id="KW-0175">Coiled coil</keyword>
<reference evidence="3" key="1">
    <citation type="submission" date="2019-05" db="EMBL/GenBank/DDBJ databases">
        <title>Annotation for the trematode Paragonimus heterotremus.</title>
        <authorList>
            <person name="Choi Y.-J."/>
        </authorList>
    </citation>
    <scope>NUCLEOTIDE SEQUENCE</scope>
    <source>
        <strain evidence="3">LC</strain>
    </source>
</reference>
<protein>
    <submittedName>
        <fullName evidence="3">Uncharacterized protein</fullName>
    </submittedName>
</protein>
<feature type="compositionally biased region" description="Polar residues" evidence="2">
    <location>
        <begin position="274"/>
        <end position="283"/>
    </location>
</feature>
<organism evidence="3 4">
    <name type="scientific">Paragonimus heterotremus</name>
    <dbReference type="NCBI Taxonomy" id="100268"/>
    <lineage>
        <taxon>Eukaryota</taxon>
        <taxon>Metazoa</taxon>
        <taxon>Spiralia</taxon>
        <taxon>Lophotrochozoa</taxon>
        <taxon>Platyhelminthes</taxon>
        <taxon>Trematoda</taxon>
        <taxon>Digenea</taxon>
        <taxon>Plagiorchiida</taxon>
        <taxon>Troglotremata</taxon>
        <taxon>Troglotrematidae</taxon>
        <taxon>Paragonimus</taxon>
    </lineage>
</organism>
<feature type="compositionally biased region" description="Polar residues" evidence="2">
    <location>
        <begin position="158"/>
        <end position="173"/>
    </location>
</feature>
<evidence type="ECO:0000313" key="3">
    <source>
        <dbReference type="EMBL" id="KAF5404362.1"/>
    </source>
</evidence>
<name>A0A8J4X2A5_9TREM</name>
<feature type="coiled-coil region" evidence="1">
    <location>
        <begin position="511"/>
        <end position="559"/>
    </location>
</feature>
<dbReference type="Proteomes" id="UP000748531">
    <property type="component" value="Unassembled WGS sequence"/>
</dbReference>
<keyword evidence="4" id="KW-1185">Reference proteome</keyword>
<feature type="region of interest" description="Disordered" evidence="2">
    <location>
        <begin position="247"/>
        <end position="283"/>
    </location>
</feature>